<dbReference type="Pfam" id="PF13439">
    <property type="entry name" value="Glyco_transf_4"/>
    <property type="match status" value="1"/>
</dbReference>
<dbReference type="OrthoDB" id="9768937at2"/>
<dbReference type="SUPFAM" id="SSF53756">
    <property type="entry name" value="UDP-Glycosyltransferase/glycogen phosphorylase"/>
    <property type="match status" value="1"/>
</dbReference>
<keyword evidence="7" id="KW-1185">Reference proteome</keyword>
<name>A0A2N5DX05_9GAMM</name>
<dbReference type="AlphaFoldDB" id="A0A2N5DX05"/>
<dbReference type="EMBL" id="PJZF01000023">
    <property type="protein sequence ID" value="PLR31850.1"/>
    <property type="molecule type" value="Genomic_DNA"/>
</dbReference>
<protein>
    <submittedName>
        <fullName evidence="6">Glycosyl transferase family 1</fullName>
    </submittedName>
</protein>
<dbReference type="PANTHER" id="PTHR12526">
    <property type="entry name" value="GLYCOSYLTRANSFERASE"/>
    <property type="match status" value="1"/>
</dbReference>
<evidence type="ECO:0000256" key="1">
    <source>
        <dbReference type="ARBA" id="ARBA00009481"/>
    </source>
</evidence>
<keyword evidence="3 6" id="KW-0808">Transferase</keyword>
<feature type="domain" description="Glycosyltransferase subfamily 4-like N-terminal" evidence="5">
    <location>
        <begin position="18"/>
        <end position="186"/>
    </location>
</feature>
<organism evidence="6 7">
    <name type="scientific">Chimaeribacter californicus</name>
    <dbReference type="NCBI Taxonomy" id="2060067"/>
    <lineage>
        <taxon>Bacteria</taxon>
        <taxon>Pseudomonadati</taxon>
        <taxon>Pseudomonadota</taxon>
        <taxon>Gammaproteobacteria</taxon>
        <taxon>Enterobacterales</taxon>
        <taxon>Yersiniaceae</taxon>
        <taxon>Chimaeribacter</taxon>
    </lineage>
</organism>
<accession>A0A2N5DX05</accession>
<evidence type="ECO:0000256" key="2">
    <source>
        <dbReference type="ARBA" id="ARBA00022676"/>
    </source>
</evidence>
<dbReference type="PANTHER" id="PTHR12526:SF640">
    <property type="entry name" value="COLANIC ACID BIOSYNTHESIS GLYCOSYLTRANSFERASE WCAL-RELATED"/>
    <property type="match status" value="1"/>
</dbReference>
<evidence type="ECO:0000256" key="4">
    <source>
        <dbReference type="SAM" id="MobiDB-lite"/>
    </source>
</evidence>
<dbReference type="RefSeq" id="WP_101818095.1">
    <property type="nucleotide sequence ID" value="NZ_PJZF01000023.1"/>
</dbReference>
<reference evidence="6 7" key="1">
    <citation type="submission" date="2017-12" db="EMBL/GenBank/DDBJ databases">
        <title>Characterization of six clinical isolates of Enterochimera gen. nov., a novel genus of the Yersiniaciae family and the three species Enterochimera arupensis sp. nov., Enterochimera coloradensis sp. nov, and Enterochimera californica sp. nov.</title>
        <authorList>
            <person name="Rossi A."/>
            <person name="Fisher M."/>
        </authorList>
    </citation>
    <scope>NUCLEOTIDE SEQUENCE [LARGE SCALE GENOMIC DNA]</scope>
    <source>
        <strain evidence="7">2015-Iso6</strain>
    </source>
</reference>
<evidence type="ECO:0000256" key="3">
    <source>
        <dbReference type="ARBA" id="ARBA00022679"/>
    </source>
</evidence>
<gene>
    <name evidence="6" type="ORF">CYR55_19975</name>
</gene>
<feature type="region of interest" description="Disordered" evidence="4">
    <location>
        <begin position="354"/>
        <end position="389"/>
    </location>
</feature>
<sequence>MPTLKNRHIAIVFTAAIVGGHELMALEHIKKLRHKGLKLTCFVPDDNQKLMAILDQAHIPYQQHDVRHQKLEILHAFFNLGLRARAARFLKALAPRVDDIVLIQGDIELGSVFVNMAARQKISVISYIPYAHSFSKMGAKLARVKDALGAVAYKRCQRYITISACFADDLRRWNPRAQVRVLPNFVPAPPVAEIRGVGYAFTPQPGTVRILMPGRVSFRQKGQDVLADALARLGSLPVTFDVVVAGDGPDLEALKARAATLPDNVRFRFLGWVSPVWPYATGADFIVIPSQFEGVPLVMLEAQKRNIPIIASRRDGMKDYLPADAVYGAEDAADEPAALAAKISDYVSTQHGITARRPEGTRLPGAGQASRQTLNAGHSVNSTIKEERL</sequence>
<dbReference type="Pfam" id="PF13692">
    <property type="entry name" value="Glyco_trans_1_4"/>
    <property type="match status" value="1"/>
</dbReference>
<dbReference type="GO" id="GO:0016757">
    <property type="term" value="F:glycosyltransferase activity"/>
    <property type="evidence" value="ECO:0007669"/>
    <property type="project" value="UniProtKB-KW"/>
</dbReference>
<proteinExistence type="inferred from homology"/>
<evidence type="ECO:0000259" key="5">
    <source>
        <dbReference type="Pfam" id="PF13439"/>
    </source>
</evidence>
<dbReference type="Proteomes" id="UP000234240">
    <property type="component" value="Unassembled WGS sequence"/>
</dbReference>
<dbReference type="InterPro" id="IPR028098">
    <property type="entry name" value="Glyco_trans_4-like_N"/>
</dbReference>
<evidence type="ECO:0000313" key="7">
    <source>
        <dbReference type="Proteomes" id="UP000234240"/>
    </source>
</evidence>
<comment type="similarity">
    <text evidence="1">Belongs to the glycosyltransferase group 1 family. Glycosyltransferase 4 subfamily.</text>
</comment>
<keyword evidence="2" id="KW-0328">Glycosyltransferase</keyword>
<comment type="caution">
    <text evidence="6">The sequence shown here is derived from an EMBL/GenBank/DDBJ whole genome shotgun (WGS) entry which is preliminary data.</text>
</comment>
<dbReference type="Gene3D" id="3.40.50.2000">
    <property type="entry name" value="Glycogen Phosphorylase B"/>
    <property type="match status" value="2"/>
</dbReference>
<feature type="compositionally biased region" description="Polar residues" evidence="4">
    <location>
        <begin position="369"/>
        <end position="383"/>
    </location>
</feature>
<evidence type="ECO:0000313" key="6">
    <source>
        <dbReference type="EMBL" id="PLR31850.1"/>
    </source>
</evidence>